<dbReference type="InterPro" id="IPR023033">
    <property type="entry name" value="Ala_tRNA_ligase_euk/bac"/>
</dbReference>
<comment type="domain">
    <text evidence="14">Consists of three domains; the N-terminal catalytic domain, the editing domain and the C-terminal C-Ala domain. The editing domain removes incorrectly charged amino acids, while the C-Ala domain, along with tRNA(Ala), serves as a bridge to cooperatively bring together the editing and aminoacylation centers thus stimulating deacylation of misacylated tRNAs.</text>
</comment>
<dbReference type="Gene3D" id="3.10.310.40">
    <property type="match status" value="1"/>
</dbReference>
<accession>A0A848BV24</accession>
<dbReference type="Pfam" id="PF07973">
    <property type="entry name" value="tRNA_SAD"/>
    <property type="match status" value="1"/>
</dbReference>
<name>A0A848BV24_9FIRM</name>
<dbReference type="InterPro" id="IPR002318">
    <property type="entry name" value="Ala-tRNA-lgiase_IIc"/>
</dbReference>
<keyword evidence="9 14" id="KW-0694">RNA-binding</keyword>
<organism evidence="17 18">
    <name type="scientific">Megasphaera hexanoica</name>
    <dbReference type="NCBI Taxonomy" id="1675036"/>
    <lineage>
        <taxon>Bacteria</taxon>
        <taxon>Bacillati</taxon>
        <taxon>Bacillota</taxon>
        <taxon>Negativicutes</taxon>
        <taxon>Veillonellales</taxon>
        <taxon>Veillonellaceae</taxon>
        <taxon>Megasphaera</taxon>
    </lineage>
</organism>
<dbReference type="NCBIfam" id="TIGR00344">
    <property type="entry name" value="alaS"/>
    <property type="match status" value="1"/>
</dbReference>
<evidence type="ECO:0000256" key="7">
    <source>
        <dbReference type="ARBA" id="ARBA00022833"/>
    </source>
</evidence>
<dbReference type="InterPro" id="IPR003156">
    <property type="entry name" value="DHHA1_dom"/>
</dbReference>
<keyword evidence="6 14" id="KW-0547">Nucleotide-binding</keyword>
<dbReference type="EMBL" id="JABAFG010000007">
    <property type="protein sequence ID" value="NME28084.1"/>
    <property type="molecule type" value="Genomic_DNA"/>
</dbReference>
<evidence type="ECO:0000256" key="14">
    <source>
        <dbReference type="HAMAP-Rule" id="MF_00036"/>
    </source>
</evidence>
<dbReference type="GO" id="GO:0016740">
    <property type="term" value="F:transferase activity"/>
    <property type="evidence" value="ECO:0007669"/>
    <property type="project" value="UniProtKB-ARBA"/>
</dbReference>
<dbReference type="InterPro" id="IPR018164">
    <property type="entry name" value="Ala-tRNA-synth_IIc_N"/>
</dbReference>
<feature type="binding site" evidence="14">
    <location>
        <position position="556"/>
    </location>
    <ligand>
        <name>Zn(2+)</name>
        <dbReference type="ChEBI" id="CHEBI:29105"/>
    </ligand>
</feature>
<dbReference type="Gene3D" id="3.30.980.10">
    <property type="entry name" value="Threonyl-trna Synthetase, Chain A, domain 2"/>
    <property type="match status" value="1"/>
</dbReference>
<keyword evidence="11 14" id="KW-0030">Aminoacyl-tRNA synthetase</keyword>
<gene>
    <name evidence="14 17" type="primary">alaS</name>
    <name evidence="17" type="ORF">HF872_05535</name>
</gene>
<keyword evidence="7 14" id="KW-0862">Zinc</keyword>
<dbReference type="PANTHER" id="PTHR11777:SF9">
    <property type="entry name" value="ALANINE--TRNA LIGASE, CYTOPLASMIC"/>
    <property type="match status" value="1"/>
</dbReference>
<evidence type="ECO:0000313" key="18">
    <source>
        <dbReference type="Proteomes" id="UP000591071"/>
    </source>
</evidence>
<dbReference type="GO" id="GO:0002161">
    <property type="term" value="F:aminoacyl-tRNA deacylase activity"/>
    <property type="evidence" value="ECO:0007669"/>
    <property type="project" value="TreeGrafter"/>
</dbReference>
<dbReference type="FunFam" id="3.30.930.10:FF:000046">
    <property type="entry name" value="Alanine--tRNA ligase"/>
    <property type="match status" value="1"/>
</dbReference>
<comment type="catalytic activity">
    <reaction evidence="13 14">
        <text>tRNA(Ala) + L-alanine + ATP = L-alanyl-tRNA(Ala) + AMP + diphosphate</text>
        <dbReference type="Rhea" id="RHEA:12540"/>
        <dbReference type="Rhea" id="RHEA-COMP:9657"/>
        <dbReference type="Rhea" id="RHEA-COMP:9923"/>
        <dbReference type="ChEBI" id="CHEBI:30616"/>
        <dbReference type="ChEBI" id="CHEBI:33019"/>
        <dbReference type="ChEBI" id="CHEBI:57972"/>
        <dbReference type="ChEBI" id="CHEBI:78442"/>
        <dbReference type="ChEBI" id="CHEBI:78497"/>
        <dbReference type="ChEBI" id="CHEBI:456215"/>
        <dbReference type="EC" id="6.1.1.7"/>
    </reaction>
</comment>
<keyword evidence="3 14" id="KW-0820">tRNA-binding</keyword>
<feature type="domain" description="Alanyl-transfer RNA synthetases family profile" evidence="16">
    <location>
        <begin position="4"/>
        <end position="701"/>
    </location>
</feature>
<keyword evidence="2 14" id="KW-0963">Cytoplasm</keyword>
<dbReference type="GO" id="GO:0140096">
    <property type="term" value="F:catalytic activity, acting on a protein"/>
    <property type="evidence" value="ECO:0007669"/>
    <property type="project" value="UniProtKB-ARBA"/>
</dbReference>
<dbReference type="GO" id="GO:0008270">
    <property type="term" value="F:zinc ion binding"/>
    <property type="evidence" value="ECO:0007669"/>
    <property type="project" value="UniProtKB-UniRule"/>
</dbReference>
<feature type="binding site" evidence="14">
    <location>
        <position position="662"/>
    </location>
    <ligand>
        <name>Zn(2+)</name>
        <dbReference type="ChEBI" id="CHEBI:29105"/>
    </ligand>
</feature>
<dbReference type="InterPro" id="IPR018162">
    <property type="entry name" value="Ala-tRNA-ligase_IIc_anticod-bd"/>
</dbReference>
<dbReference type="EC" id="6.1.1.7" evidence="14"/>
<dbReference type="SUPFAM" id="SSF101353">
    <property type="entry name" value="Putative anticodon-binding domain of alanyl-tRNA synthetase (AlaRS)"/>
    <property type="match status" value="1"/>
</dbReference>
<dbReference type="FunFam" id="3.30.980.10:FF:000004">
    <property type="entry name" value="Alanine--tRNA ligase, cytoplasmic"/>
    <property type="match status" value="1"/>
</dbReference>
<feature type="binding site" evidence="14">
    <location>
        <position position="658"/>
    </location>
    <ligand>
        <name>Zn(2+)</name>
        <dbReference type="ChEBI" id="CHEBI:29105"/>
    </ligand>
</feature>
<dbReference type="Gene3D" id="2.40.30.130">
    <property type="match status" value="1"/>
</dbReference>
<dbReference type="Pfam" id="PF02272">
    <property type="entry name" value="DHHA1"/>
    <property type="match status" value="1"/>
</dbReference>
<dbReference type="Gene3D" id="3.30.930.10">
    <property type="entry name" value="Bira Bifunctional Protein, Domain 2"/>
    <property type="match status" value="1"/>
</dbReference>
<dbReference type="GO" id="GO:0004813">
    <property type="term" value="F:alanine-tRNA ligase activity"/>
    <property type="evidence" value="ECO:0007669"/>
    <property type="project" value="UniProtKB-UniRule"/>
</dbReference>
<proteinExistence type="inferred from homology"/>
<dbReference type="PRINTS" id="PR00980">
    <property type="entry name" value="TRNASYNTHALA"/>
</dbReference>
<dbReference type="GO" id="GO:0005524">
    <property type="term" value="F:ATP binding"/>
    <property type="evidence" value="ECO:0007669"/>
    <property type="project" value="UniProtKB-UniRule"/>
</dbReference>
<reference evidence="17 18" key="1">
    <citation type="submission" date="2020-04" db="EMBL/GenBank/DDBJ databases">
        <authorList>
            <person name="Hitch T.C.A."/>
            <person name="Wylensek D."/>
            <person name="Clavel T."/>
        </authorList>
    </citation>
    <scope>NUCLEOTIDE SEQUENCE [LARGE SCALE GENOMIC DNA]</scope>
    <source>
        <strain evidence="17 18">Oil-RF-744-FAT-WT-6-1</strain>
    </source>
</reference>
<dbReference type="SMART" id="SM00863">
    <property type="entry name" value="tRNA_SAD"/>
    <property type="match status" value="1"/>
</dbReference>
<dbReference type="GO" id="GO:0000049">
    <property type="term" value="F:tRNA binding"/>
    <property type="evidence" value="ECO:0007669"/>
    <property type="project" value="UniProtKB-KW"/>
</dbReference>
<dbReference type="Proteomes" id="UP000591071">
    <property type="component" value="Unassembled WGS sequence"/>
</dbReference>
<feature type="binding site" evidence="14">
    <location>
        <position position="560"/>
    </location>
    <ligand>
        <name>Zn(2+)</name>
        <dbReference type="ChEBI" id="CHEBI:29105"/>
    </ligand>
</feature>
<dbReference type="FunFam" id="3.30.54.20:FF:000001">
    <property type="entry name" value="Alanine--tRNA ligase"/>
    <property type="match status" value="1"/>
</dbReference>
<dbReference type="GO" id="GO:0005829">
    <property type="term" value="C:cytosol"/>
    <property type="evidence" value="ECO:0007669"/>
    <property type="project" value="TreeGrafter"/>
</dbReference>
<dbReference type="SUPFAM" id="SSF50447">
    <property type="entry name" value="Translation proteins"/>
    <property type="match status" value="1"/>
</dbReference>
<keyword evidence="8 14" id="KW-0067">ATP-binding</keyword>
<dbReference type="HAMAP" id="MF_00036_B">
    <property type="entry name" value="Ala_tRNA_synth_B"/>
    <property type="match status" value="1"/>
</dbReference>
<evidence type="ECO:0000256" key="11">
    <source>
        <dbReference type="ARBA" id="ARBA00023146"/>
    </source>
</evidence>
<keyword evidence="10 14" id="KW-0648">Protein biosynthesis</keyword>
<dbReference type="InterPro" id="IPR045864">
    <property type="entry name" value="aa-tRNA-synth_II/BPL/LPL"/>
</dbReference>
<evidence type="ECO:0000256" key="12">
    <source>
        <dbReference type="ARBA" id="ARBA00024779"/>
    </source>
</evidence>
<evidence type="ECO:0000256" key="3">
    <source>
        <dbReference type="ARBA" id="ARBA00022555"/>
    </source>
</evidence>
<evidence type="ECO:0000256" key="2">
    <source>
        <dbReference type="ARBA" id="ARBA00022490"/>
    </source>
</evidence>
<dbReference type="SUPFAM" id="SSF55681">
    <property type="entry name" value="Class II aaRS and biotin synthetases"/>
    <property type="match status" value="1"/>
</dbReference>
<sequence length="869" mass="95123">MKYMTGNEIRKAYLEFFKSKQHLILHSFPLIPENDPSLLLIGAGMAPLKPYFTGKLVPPSYRVTTSQKCIRTDDIDNVGRTARHHTFFEMLGNFSFGDYFKKEAISWAWEFLTKVIELDPDKLYVTIYPDDKEAYDYWHNMIGLADERIFKFDDNFWEIGEGPCGPDSEIFYDLGPERGCGKPTCTVGCDCDRYLEIWNLVFTQYNRTKDGKYEPLAKKNIDTGCGLERLASVIQQKESNFETDLIFPIIEKVIAISGGDYSQPDQKMAMKVIADHIRAITVMISDGILPSNEGRGYVLRRILRRAVRYGRLLGIDHLFLSSLVDTVIDILGVEYPELKQYESLIKRVIDTEERQFSATLAQGLDLLHQMMEEANDTKILAGSEVFKLYDTFGFPVELTEEIAAEKGYTLDTEGFKKAMKEQQERARAARTKVSAKVAVPDTTKLDQDTLINDAEAANGHIVMIGREGVEVQQAGDGEEVTIILDSNPFHAEGGGQLGDTGILKAPEGSVRVTDAKALPNGLVYLIASVAEGQIQTGDAVDITVDKARNLAIARNHTATHLLQAALRKVLGNHVNQAGSLVTPEHLRFDFTNFSPVSAEELEKVEALVNEEILKNVPVTIEEMALQEAKEKGAMALFGEKYGNRVRVVSVGDFSCELCGGSHVTNTAVIGSFRILSETGTGTGVRRIEAVTGAAALEKAKTDEAVIRNLAALLKVKADDVVVKVGHLLEQLKDTEKELQQLKKDAALSNLDAILASREEIEGIPVIAAAAQTDSMDSLRELADTVLAKSGHGVVLLASVADGKVQFVCKVDKGDTKKGLHAGKIIKAAAQAAGGNGGGRPDMAQAGGKQPEQVDAALQAGKDMVKNLLG</sequence>
<comment type="caution">
    <text evidence="17">The sequence shown here is derived from an EMBL/GenBank/DDBJ whole genome shotgun (WGS) entry which is preliminary data.</text>
</comment>
<evidence type="ECO:0000256" key="13">
    <source>
        <dbReference type="ARBA" id="ARBA00048300"/>
    </source>
</evidence>
<comment type="cofactor">
    <cofactor evidence="14">
        <name>Zn(2+)</name>
        <dbReference type="ChEBI" id="CHEBI:29105"/>
    </cofactor>
    <text evidence="14">Binds 1 zinc ion per subunit.</text>
</comment>
<comment type="similarity">
    <text evidence="1 14">Belongs to the class-II aminoacyl-tRNA synthetase family.</text>
</comment>
<dbReference type="PANTHER" id="PTHR11777">
    <property type="entry name" value="ALANYL-TRNA SYNTHETASE"/>
    <property type="match status" value="1"/>
</dbReference>
<dbReference type="Gene3D" id="3.30.54.20">
    <property type="match status" value="1"/>
</dbReference>
<feature type="coiled-coil region" evidence="15">
    <location>
        <begin position="724"/>
        <end position="751"/>
    </location>
</feature>
<evidence type="ECO:0000256" key="6">
    <source>
        <dbReference type="ARBA" id="ARBA00022741"/>
    </source>
</evidence>
<dbReference type="PROSITE" id="PS50860">
    <property type="entry name" value="AA_TRNA_LIGASE_II_ALA"/>
    <property type="match status" value="1"/>
</dbReference>
<dbReference type="InterPro" id="IPR050058">
    <property type="entry name" value="Ala-tRNA_ligase"/>
</dbReference>
<dbReference type="InterPro" id="IPR018165">
    <property type="entry name" value="Ala-tRNA-synth_IIc_core"/>
</dbReference>
<dbReference type="GO" id="GO:0006419">
    <property type="term" value="P:alanyl-tRNA aminoacylation"/>
    <property type="evidence" value="ECO:0007669"/>
    <property type="project" value="UniProtKB-UniRule"/>
</dbReference>
<dbReference type="InterPro" id="IPR018163">
    <property type="entry name" value="Thr/Ala-tRNA-synth_IIc_edit"/>
</dbReference>
<evidence type="ECO:0000313" key="17">
    <source>
        <dbReference type="EMBL" id="NME28084.1"/>
    </source>
</evidence>
<dbReference type="InterPro" id="IPR009000">
    <property type="entry name" value="Transl_B-barrel_sf"/>
</dbReference>
<keyword evidence="4 14" id="KW-0436">Ligase</keyword>
<dbReference type="FunFam" id="3.10.310.40:FF:000001">
    <property type="entry name" value="Alanine--tRNA ligase"/>
    <property type="match status" value="1"/>
</dbReference>
<evidence type="ECO:0000256" key="9">
    <source>
        <dbReference type="ARBA" id="ARBA00022884"/>
    </source>
</evidence>
<dbReference type="InterPro" id="IPR012947">
    <property type="entry name" value="tRNA_SAD"/>
</dbReference>
<comment type="function">
    <text evidence="12 14">Catalyzes the attachment of alanine to tRNA(Ala) in a two-step reaction: alanine is first activated by ATP to form Ala-AMP and then transferred to the acceptor end of tRNA(Ala). Also edits incorrectly charged Ser-tRNA(Ala) and Gly-tRNA(Ala) via its editing domain.</text>
</comment>
<evidence type="ECO:0000256" key="15">
    <source>
        <dbReference type="SAM" id="Coils"/>
    </source>
</evidence>
<dbReference type="CDD" id="cd00673">
    <property type="entry name" value="AlaRS_core"/>
    <property type="match status" value="1"/>
</dbReference>
<evidence type="ECO:0000256" key="10">
    <source>
        <dbReference type="ARBA" id="ARBA00022917"/>
    </source>
</evidence>
<evidence type="ECO:0000256" key="4">
    <source>
        <dbReference type="ARBA" id="ARBA00022598"/>
    </source>
</evidence>
<keyword evidence="15" id="KW-0175">Coiled coil</keyword>
<dbReference type="Gene3D" id="6.10.250.550">
    <property type="match status" value="1"/>
</dbReference>
<dbReference type="AlphaFoldDB" id="A0A848BV24"/>
<keyword evidence="5 14" id="KW-0479">Metal-binding</keyword>
<evidence type="ECO:0000256" key="8">
    <source>
        <dbReference type="ARBA" id="ARBA00022840"/>
    </source>
</evidence>
<dbReference type="Pfam" id="PF01411">
    <property type="entry name" value="tRNA-synt_2c"/>
    <property type="match status" value="1"/>
</dbReference>
<evidence type="ECO:0000256" key="1">
    <source>
        <dbReference type="ARBA" id="ARBA00008226"/>
    </source>
</evidence>
<evidence type="ECO:0000259" key="16">
    <source>
        <dbReference type="PROSITE" id="PS50860"/>
    </source>
</evidence>
<comment type="subcellular location">
    <subcellularLocation>
        <location evidence="14">Cytoplasm</location>
    </subcellularLocation>
</comment>
<evidence type="ECO:0000256" key="5">
    <source>
        <dbReference type="ARBA" id="ARBA00022723"/>
    </source>
</evidence>
<protein>
    <recommendedName>
        <fullName evidence="14">Alanine--tRNA ligase</fullName>
        <ecNumber evidence="14">6.1.1.7</ecNumber>
    </recommendedName>
    <alternativeName>
        <fullName evidence="14">Alanyl-tRNA synthetase</fullName>
        <shortName evidence="14">AlaRS</shortName>
    </alternativeName>
</protein>
<dbReference type="SUPFAM" id="SSF55186">
    <property type="entry name" value="ThrRS/AlaRS common domain"/>
    <property type="match status" value="1"/>
</dbReference>